<protein>
    <submittedName>
        <fullName evidence="1">Uncharacterized protein</fullName>
    </submittedName>
</protein>
<reference evidence="1" key="1">
    <citation type="submission" date="2014-11" db="EMBL/GenBank/DDBJ databases">
        <authorList>
            <person name="Amaro Gonzalez C."/>
        </authorList>
    </citation>
    <scope>NUCLEOTIDE SEQUENCE</scope>
</reference>
<dbReference type="EMBL" id="GBXM01001988">
    <property type="protein sequence ID" value="JAI06590.1"/>
    <property type="molecule type" value="Transcribed_RNA"/>
</dbReference>
<organism evidence="1">
    <name type="scientific">Anguilla anguilla</name>
    <name type="common">European freshwater eel</name>
    <name type="synonym">Muraena anguilla</name>
    <dbReference type="NCBI Taxonomy" id="7936"/>
    <lineage>
        <taxon>Eukaryota</taxon>
        <taxon>Metazoa</taxon>
        <taxon>Chordata</taxon>
        <taxon>Craniata</taxon>
        <taxon>Vertebrata</taxon>
        <taxon>Euteleostomi</taxon>
        <taxon>Actinopterygii</taxon>
        <taxon>Neopterygii</taxon>
        <taxon>Teleostei</taxon>
        <taxon>Anguilliformes</taxon>
        <taxon>Anguillidae</taxon>
        <taxon>Anguilla</taxon>
    </lineage>
</organism>
<sequence>MYRSPQSYLSQALEVYTKTRQVQMSD</sequence>
<dbReference type="AlphaFoldDB" id="A0A0E9XV98"/>
<proteinExistence type="predicted"/>
<evidence type="ECO:0000313" key="1">
    <source>
        <dbReference type="EMBL" id="JAI06590.1"/>
    </source>
</evidence>
<reference evidence="1" key="2">
    <citation type="journal article" date="2015" name="Fish Shellfish Immunol.">
        <title>Early steps in the European eel (Anguilla anguilla)-Vibrio vulnificus interaction in the gills: Role of the RtxA13 toxin.</title>
        <authorList>
            <person name="Callol A."/>
            <person name="Pajuelo D."/>
            <person name="Ebbesson L."/>
            <person name="Teles M."/>
            <person name="MacKenzie S."/>
            <person name="Amaro C."/>
        </authorList>
    </citation>
    <scope>NUCLEOTIDE SEQUENCE</scope>
</reference>
<name>A0A0E9XV98_ANGAN</name>
<accession>A0A0E9XV98</accession>